<evidence type="ECO:0008006" key="3">
    <source>
        <dbReference type="Google" id="ProtNLM"/>
    </source>
</evidence>
<accession>A0A165KSQ4</accession>
<dbReference type="InterPro" id="IPR011009">
    <property type="entry name" value="Kinase-like_dom_sf"/>
</dbReference>
<proteinExistence type="predicted"/>
<keyword evidence="2" id="KW-1185">Reference proteome</keyword>
<feature type="non-terminal residue" evidence="1">
    <location>
        <position position="1"/>
    </location>
</feature>
<reference evidence="1 2" key="1">
    <citation type="journal article" date="2016" name="Mol. Biol. Evol.">
        <title>Comparative Genomics of Early-Diverging Mushroom-Forming Fungi Provides Insights into the Origins of Lignocellulose Decay Capabilities.</title>
        <authorList>
            <person name="Nagy L.G."/>
            <person name="Riley R."/>
            <person name="Tritt A."/>
            <person name="Adam C."/>
            <person name="Daum C."/>
            <person name="Floudas D."/>
            <person name="Sun H."/>
            <person name="Yadav J.S."/>
            <person name="Pangilinan J."/>
            <person name="Larsson K.H."/>
            <person name="Matsuura K."/>
            <person name="Barry K."/>
            <person name="Labutti K."/>
            <person name="Kuo R."/>
            <person name="Ohm R.A."/>
            <person name="Bhattacharya S.S."/>
            <person name="Shirouzu T."/>
            <person name="Yoshinaga Y."/>
            <person name="Martin F.M."/>
            <person name="Grigoriev I.V."/>
            <person name="Hibbett D.S."/>
        </authorList>
    </citation>
    <scope>NUCLEOTIDE SEQUENCE [LARGE SCALE GENOMIC DNA]</scope>
    <source>
        <strain evidence="1 2">L-15889</strain>
    </source>
</reference>
<protein>
    <recommendedName>
        <fullName evidence="3">Protein kinase domain-containing protein</fullName>
    </recommendedName>
</protein>
<evidence type="ECO:0000313" key="1">
    <source>
        <dbReference type="EMBL" id="KZT63534.1"/>
    </source>
</evidence>
<dbReference type="SUPFAM" id="SSF56112">
    <property type="entry name" value="Protein kinase-like (PK-like)"/>
    <property type="match status" value="1"/>
</dbReference>
<organism evidence="1 2">
    <name type="scientific">Daedalea quercina L-15889</name>
    <dbReference type="NCBI Taxonomy" id="1314783"/>
    <lineage>
        <taxon>Eukaryota</taxon>
        <taxon>Fungi</taxon>
        <taxon>Dikarya</taxon>
        <taxon>Basidiomycota</taxon>
        <taxon>Agaricomycotina</taxon>
        <taxon>Agaricomycetes</taxon>
        <taxon>Polyporales</taxon>
        <taxon>Fomitopsis</taxon>
    </lineage>
</organism>
<name>A0A165KSQ4_9APHY</name>
<sequence length="338" mass="38355">DGDLRADWHGHTVLYCVLEVKNEVCTTRSDAFVEAIHYWLEQVRLVRNAYRRPRGASPSDEFEKLNFPVILIMHFGPYLAIAIATFADVPNIEHLTCIPSHVHPTNTKEQESGARAIAALRIALHDLHRRYPGITSACGPRGNFPFRDFYDDADGRWYFSYKKALEDRRVFLFEGKDDGEHEEPLLVKFSKCYCTEAHLAAHRSGFAPKVYAVNDVFDWIMVVMSAEYTNLWELKTNGDPRGAMEGMHEDVRSGLAKLHEAGYVHGDVRDVNVLVRTSGGGPKVLLVDWDWVGKASDAMYPFNMNCKSIGRPQDALPGSRIKTEHDMWMADRLLSLDT</sequence>
<dbReference type="OrthoDB" id="2753408at2759"/>
<dbReference type="EMBL" id="KV429175">
    <property type="protein sequence ID" value="KZT63534.1"/>
    <property type="molecule type" value="Genomic_DNA"/>
</dbReference>
<dbReference type="Proteomes" id="UP000076727">
    <property type="component" value="Unassembled WGS sequence"/>
</dbReference>
<dbReference type="AlphaFoldDB" id="A0A165KSQ4"/>
<evidence type="ECO:0000313" key="2">
    <source>
        <dbReference type="Proteomes" id="UP000076727"/>
    </source>
</evidence>
<gene>
    <name evidence="1" type="ORF">DAEQUDRAFT_680220</name>
</gene>